<feature type="domain" description="GGDEF" evidence="1">
    <location>
        <begin position="378"/>
        <end position="499"/>
    </location>
</feature>
<dbReference type="PANTHER" id="PTHR45138:SF9">
    <property type="entry name" value="DIGUANYLATE CYCLASE DGCM-RELATED"/>
    <property type="match status" value="1"/>
</dbReference>
<proteinExistence type="predicted"/>
<dbReference type="FunFam" id="3.30.70.270:FF:000001">
    <property type="entry name" value="Diguanylate cyclase domain protein"/>
    <property type="match status" value="1"/>
</dbReference>
<accession>A9BI72</accession>
<dbReference type="PROSITE" id="PS50887">
    <property type="entry name" value="GGDEF"/>
    <property type="match status" value="1"/>
</dbReference>
<dbReference type="NCBIfam" id="TIGR00254">
    <property type="entry name" value="GGDEF"/>
    <property type="match status" value="1"/>
</dbReference>
<gene>
    <name evidence="2" type="ordered locus">Pmob_1669</name>
</gene>
<dbReference type="Gene3D" id="3.30.70.270">
    <property type="match status" value="1"/>
</dbReference>
<dbReference type="InterPro" id="IPR000160">
    <property type="entry name" value="GGDEF_dom"/>
</dbReference>
<dbReference type="CDD" id="cd01949">
    <property type="entry name" value="GGDEF"/>
    <property type="match status" value="1"/>
</dbReference>
<protein>
    <submittedName>
        <fullName evidence="2">Diguanylate cyclase</fullName>
    </submittedName>
</protein>
<dbReference type="InterPro" id="IPR029787">
    <property type="entry name" value="Nucleotide_cyclase"/>
</dbReference>
<dbReference type="SUPFAM" id="SSF55073">
    <property type="entry name" value="Nucleotide cyclase"/>
    <property type="match status" value="1"/>
</dbReference>
<dbReference type="InterPro" id="IPR043128">
    <property type="entry name" value="Rev_trsase/Diguanyl_cyclase"/>
</dbReference>
<keyword evidence="3" id="KW-1185">Reference proteome</keyword>
<organism evidence="2 3">
    <name type="scientific">Petrotoga mobilis (strain DSM 10674 / SJ95)</name>
    <dbReference type="NCBI Taxonomy" id="403833"/>
    <lineage>
        <taxon>Bacteria</taxon>
        <taxon>Thermotogati</taxon>
        <taxon>Thermotogota</taxon>
        <taxon>Thermotogae</taxon>
        <taxon>Petrotogales</taxon>
        <taxon>Petrotogaceae</taxon>
        <taxon>Petrotoga</taxon>
    </lineage>
</organism>
<sequence>MGADYGDVNRMNIKLLEKYQSKINSAYVNPGITLLLENFTKEVLFDFEVTVKIHSDPLQVPDNLYKLIKIFNSFSIFTIKNIEETNLLEEQKVELKSFQMENIIEINYETLKKEESMALYETIKNASSLVGSMLTDILLNSSKIANVFRASRIILEKGYKPGTSIDEMIYITMTAITGGFAGGFNRAILFVEDSGDFKVHRVIGPENEMEAHKTYEKFETLETNIDSYLSQYEFGMSYFSNLEKRIKGIIIKKELLIDNDLFKYAVESHSTIKLPVSRLEEKIVNLLDLRGEIAISPIEIEDEKLAFYLCDNRYNGKPITDDQIEILDYYAKESGVMWQNKIYQSLLKKDAQIDSLTEIGNRRSYENYISSIKYLKNQKIALVVLDLDNFKKVNDTYGHEEGDSLLKKFAQLCVDNLRKKDNIFRYGGDEFVIILGGVKKEEVYSILERINSKLKQETNVTFSAGVAYGESHEIDSLFNIADENLYIAKGQGKNNIIIT</sequence>
<dbReference type="HOGENOM" id="CLU_546111_0_0_0"/>
<name>A9BI72_PETMO</name>
<dbReference type="SMART" id="SM00267">
    <property type="entry name" value="GGDEF"/>
    <property type="match status" value="1"/>
</dbReference>
<dbReference type="STRING" id="403833.Pmob_1669"/>
<dbReference type="PANTHER" id="PTHR45138">
    <property type="entry name" value="REGULATORY COMPONENTS OF SENSORY TRANSDUCTION SYSTEM"/>
    <property type="match status" value="1"/>
</dbReference>
<evidence type="ECO:0000313" key="3">
    <source>
        <dbReference type="Proteomes" id="UP000000789"/>
    </source>
</evidence>
<reference evidence="2" key="1">
    <citation type="submission" date="2007-11" db="EMBL/GenBank/DDBJ databases">
        <title>Complete sequence of Petroga mobilis SJ95.</title>
        <authorList>
            <consortium name="US DOE Joint Genome Institute"/>
            <person name="Copeland A."/>
            <person name="Lucas S."/>
            <person name="Lapidus A."/>
            <person name="Barry K."/>
            <person name="Glavina del Rio T."/>
            <person name="Dalin E."/>
            <person name="Tice H."/>
            <person name="Pitluck S."/>
            <person name="Meincke L."/>
            <person name="Brettin T."/>
            <person name="Bruce D."/>
            <person name="Detter J.C."/>
            <person name="Han C."/>
            <person name="Kuske C.R."/>
            <person name="Schmutz J."/>
            <person name="Larimer F."/>
            <person name="Land M."/>
            <person name="Hauser L."/>
            <person name="Kyrpides N."/>
            <person name="Mikhailova N."/>
            <person name="Noll K."/>
            <person name="Richardson P."/>
        </authorList>
    </citation>
    <scope>NUCLEOTIDE SEQUENCE [LARGE SCALE GENOMIC DNA]</scope>
    <source>
        <strain evidence="2">SJ95</strain>
    </source>
</reference>
<dbReference type="GO" id="GO:0052621">
    <property type="term" value="F:diguanylate cyclase activity"/>
    <property type="evidence" value="ECO:0007669"/>
    <property type="project" value="TreeGrafter"/>
</dbReference>
<dbReference type="Proteomes" id="UP000000789">
    <property type="component" value="Chromosome"/>
</dbReference>
<dbReference type="EMBL" id="CP000879">
    <property type="protein sequence ID" value="ABX32363.1"/>
    <property type="molecule type" value="Genomic_DNA"/>
</dbReference>
<dbReference type="Pfam" id="PF00990">
    <property type="entry name" value="GGDEF"/>
    <property type="match status" value="1"/>
</dbReference>
<evidence type="ECO:0000259" key="1">
    <source>
        <dbReference type="PROSITE" id="PS50887"/>
    </source>
</evidence>
<dbReference type="eggNOG" id="COG3706">
    <property type="taxonomic scope" value="Bacteria"/>
</dbReference>
<dbReference type="KEGG" id="pmo:Pmob_1669"/>
<evidence type="ECO:0000313" key="2">
    <source>
        <dbReference type="EMBL" id="ABX32363.1"/>
    </source>
</evidence>
<dbReference type="InterPro" id="IPR050469">
    <property type="entry name" value="Diguanylate_Cyclase"/>
</dbReference>
<dbReference type="AlphaFoldDB" id="A9BI72"/>